<name>A0ABN6IYH3_9CLOT</name>
<protein>
    <submittedName>
        <fullName evidence="1">Uncharacterized protein</fullName>
    </submittedName>
</protein>
<dbReference type="RefSeq" id="WP_224033559.1">
    <property type="nucleotide sequence ID" value="NZ_AP024849.1"/>
</dbReference>
<dbReference type="EMBL" id="AP024849">
    <property type="protein sequence ID" value="BCZ47185.1"/>
    <property type="molecule type" value="Genomic_DNA"/>
</dbReference>
<gene>
    <name evidence="1" type="ORF">psyc5s11_32520</name>
</gene>
<evidence type="ECO:0000313" key="2">
    <source>
        <dbReference type="Proteomes" id="UP000824633"/>
    </source>
</evidence>
<reference evidence="2" key="1">
    <citation type="submission" date="2021-07" db="EMBL/GenBank/DDBJ databases">
        <title>Complete genome sequencing of a Clostridium isolate.</title>
        <authorList>
            <person name="Ueki A."/>
            <person name="Tonouchi A."/>
        </authorList>
    </citation>
    <scope>NUCLEOTIDE SEQUENCE [LARGE SCALE GENOMIC DNA]</scope>
    <source>
        <strain evidence="2">C5S11</strain>
    </source>
</reference>
<organism evidence="1 2">
    <name type="scientific">Clostridium gelidum</name>
    <dbReference type="NCBI Taxonomy" id="704125"/>
    <lineage>
        <taxon>Bacteria</taxon>
        <taxon>Bacillati</taxon>
        <taxon>Bacillota</taxon>
        <taxon>Clostridia</taxon>
        <taxon>Eubacteriales</taxon>
        <taxon>Clostridiaceae</taxon>
        <taxon>Clostridium</taxon>
    </lineage>
</organism>
<proteinExistence type="predicted"/>
<accession>A0ABN6IYH3</accession>
<keyword evidence="2" id="KW-1185">Reference proteome</keyword>
<evidence type="ECO:0000313" key="1">
    <source>
        <dbReference type="EMBL" id="BCZ47185.1"/>
    </source>
</evidence>
<dbReference type="Proteomes" id="UP000824633">
    <property type="component" value="Chromosome"/>
</dbReference>
<sequence>MVIRESIEIFREDTSIKNFKKEIKLLESAGYKVYEEHENYVCFYQTATVVDSDLLINKKMQVKI</sequence>